<dbReference type="AlphaFoldDB" id="A0A7J7HZM3"/>
<proteinExistence type="predicted"/>
<dbReference type="Proteomes" id="UP000593564">
    <property type="component" value="Unassembled WGS sequence"/>
</dbReference>
<keyword evidence="2" id="KW-1185">Reference proteome</keyword>
<dbReference type="EMBL" id="JACBKZ010000002">
    <property type="protein sequence ID" value="KAF5958119.1"/>
    <property type="molecule type" value="Genomic_DNA"/>
</dbReference>
<reference evidence="1 2" key="2">
    <citation type="submission" date="2020-07" db="EMBL/GenBank/DDBJ databases">
        <title>Genome assembly of wild tea tree DASZ reveals pedigree and selection history of tea varieties.</title>
        <authorList>
            <person name="Zhang W."/>
        </authorList>
    </citation>
    <scope>NUCLEOTIDE SEQUENCE [LARGE SCALE GENOMIC DNA]</scope>
    <source>
        <strain evidence="2">cv. G240</strain>
        <tissue evidence="1">Leaf</tissue>
    </source>
</reference>
<organism evidence="1 2">
    <name type="scientific">Camellia sinensis</name>
    <name type="common">Tea plant</name>
    <name type="synonym">Thea sinensis</name>
    <dbReference type="NCBI Taxonomy" id="4442"/>
    <lineage>
        <taxon>Eukaryota</taxon>
        <taxon>Viridiplantae</taxon>
        <taxon>Streptophyta</taxon>
        <taxon>Embryophyta</taxon>
        <taxon>Tracheophyta</taxon>
        <taxon>Spermatophyta</taxon>
        <taxon>Magnoliopsida</taxon>
        <taxon>eudicotyledons</taxon>
        <taxon>Gunneridae</taxon>
        <taxon>Pentapetalae</taxon>
        <taxon>asterids</taxon>
        <taxon>Ericales</taxon>
        <taxon>Theaceae</taxon>
        <taxon>Camellia</taxon>
    </lineage>
</organism>
<gene>
    <name evidence="1" type="ORF">HYC85_005344</name>
</gene>
<name>A0A7J7HZM3_CAMSI</name>
<comment type="caution">
    <text evidence="1">The sequence shown here is derived from an EMBL/GenBank/DDBJ whole genome shotgun (WGS) entry which is preliminary data.</text>
</comment>
<protein>
    <submittedName>
        <fullName evidence="1">Uncharacterized protein</fullName>
    </submittedName>
</protein>
<sequence>MVQGLGADMQDYFGMVPKSVTSMRWSNIIKRAENKVIELLRWKDIRGNRGNCPC</sequence>
<accession>A0A7J7HZM3</accession>
<reference evidence="2" key="1">
    <citation type="journal article" date="2020" name="Nat. Commun.">
        <title>Genome assembly of wild tea tree DASZ reveals pedigree and selection history of tea varieties.</title>
        <authorList>
            <person name="Zhang W."/>
            <person name="Zhang Y."/>
            <person name="Qiu H."/>
            <person name="Guo Y."/>
            <person name="Wan H."/>
            <person name="Zhang X."/>
            <person name="Scossa F."/>
            <person name="Alseekh S."/>
            <person name="Zhang Q."/>
            <person name="Wang P."/>
            <person name="Xu L."/>
            <person name="Schmidt M.H."/>
            <person name="Jia X."/>
            <person name="Li D."/>
            <person name="Zhu A."/>
            <person name="Guo F."/>
            <person name="Chen W."/>
            <person name="Ni D."/>
            <person name="Usadel B."/>
            <person name="Fernie A.R."/>
            <person name="Wen W."/>
        </authorList>
    </citation>
    <scope>NUCLEOTIDE SEQUENCE [LARGE SCALE GENOMIC DNA]</scope>
    <source>
        <strain evidence="2">cv. G240</strain>
    </source>
</reference>
<evidence type="ECO:0000313" key="1">
    <source>
        <dbReference type="EMBL" id="KAF5958119.1"/>
    </source>
</evidence>
<evidence type="ECO:0000313" key="2">
    <source>
        <dbReference type="Proteomes" id="UP000593564"/>
    </source>
</evidence>